<name>A0ABW8T8W8_9CLOT</name>
<protein>
    <submittedName>
        <fullName evidence="5">ABC transporter ATP-binding protein</fullName>
    </submittedName>
</protein>
<dbReference type="Pfam" id="PF00005">
    <property type="entry name" value="ABC_tran"/>
    <property type="match status" value="1"/>
</dbReference>
<organism evidence="5 6">
    <name type="scientific">Clostridium neuense</name>
    <dbReference type="NCBI Taxonomy" id="1728934"/>
    <lineage>
        <taxon>Bacteria</taxon>
        <taxon>Bacillati</taxon>
        <taxon>Bacillota</taxon>
        <taxon>Clostridia</taxon>
        <taxon>Eubacteriales</taxon>
        <taxon>Clostridiaceae</taxon>
        <taxon>Clostridium</taxon>
    </lineage>
</organism>
<evidence type="ECO:0000256" key="3">
    <source>
        <dbReference type="ARBA" id="ARBA00022840"/>
    </source>
</evidence>
<dbReference type="PANTHER" id="PTHR42939:SF3">
    <property type="entry name" value="ABC TRANSPORTER ATP-BINDING COMPONENT"/>
    <property type="match status" value="1"/>
</dbReference>
<proteinExistence type="predicted"/>
<dbReference type="Proteomes" id="UP001623592">
    <property type="component" value="Unassembled WGS sequence"/>
</dbReference>
<keyword evidence="3 5" id="KW-0067">ATP-binding</keyword>
<dbReference type="InterPro" id="IPR003439">
    <property type="entry name" value="ABC_transporter-like_ATP-bd"/>
</dbReference>
<evidence type="ECO:0000313" key="6">
    <source>
        <dbReference type="Proteomes" id="UP001623592"/>
    </source>
</evidence>
<gene>
    <name evidence="5" type="ORF">ACJDT4_00960</name>
</gene>
<dbReference type="PANTHER" id="PTHR42939">
    <property type="entry name" value="ABC TRANSPORTER ATP-BINDING PROTEIN ALBC-RELATED"/>
    <property type="match status" value="1"/>
</dbReference>
<dbReference type="RefSeq" id="WP_406785652.1">
    <property type="nucleotide sequence ID" value="NZ_JBJIAA010000001.1"/>
</dbReference>
<comment type="caution">
    <text evidence="5">The sequence shown here is derived from an EMBL/GenBank/DDBJ whole genome shotgun (WGS) entry which is preliminary data.</text>
</comment>
<keyword evidence="6" id="KW-1185">Reference proteome</keyword>
<dbReference type="SUPFAM" id="SSF52540">
    <property type="entry name" value="P-loop containing nucleoside triphosphate hydrolases"/>
    <property type="match status" value="1"/>
</dbReference>
<evidence type="ECO:0000256" key="2">
    <source>
        <dbReference type="ARBA" id="ARBA00022741"/>
    </source>
</evidence>
<evidence type="ECO:0000256" key="1">
    <source>
        <dbReference type="ARBA" id="ARBA00022448"/>
    </source>
</evidence>
<accession>A0ABW8T8W8</accession>
<dbReference type="EMBL" id="JBJIAA010000001">
    <property type="protein sequence ID" value="MFL0248976.1"/>
    <property type="molecule type" value="Genomic_DNA"/>
</dbReference>
<dbReference type="SMART" id="SM00382">
    <property type="entry name" value="AAA"/>
    <property type="match status" value="1"/>
</dbReference>
<evidence type="ECO:0000259" key="4">
    <source>
        <dbReference type="PROSITE" id="PS50893"/>
    </source>
</evidence>
<dbReference type="InterPro" id="IPR027417">
    <property type="entry name" value="P-loop_NTPase"/>
</dbReference>
<feature type="domain" description="ABC transporter" evidence="4">
    <location>
        <begin position="5"/>
        <end position="230"/>
    </location>
</feature>
<dbReference type="Gene3D" id="3.40.50.300">
    <property type="entry name" value="P-loop containing nucleotide triphosphate hydrolases"/>
    <property type="match status" value="1"/>
</dbReference>
<dbReference type="InterPro" id="IPR051782">
    <property type="entry name" value="ABC_Transporter_VariousFunc"/>
</dbReference>
<keyword evidence="2" id="KW-0547">Nucleotide-binding</keyword>
<dbReference type="InterPro" id="IPR003593">
    <property type="entry name" value="AAA+_ATPase"/>
</dbReference>
<keyword evidence="1" id="KW-0813">Transport</keyword>
<dbReference type="PROSITE" id="PS50893">
    <property type="entry name" value="ABC_TRANSPORTER_2"/>
    <property type="match status" value="1"/>
</dbReference>
<dbReference type="CDD" id="cd03230">
    <property type="entry name" value="ABC_DR_subfamily_A"/>
    <property type="match status" value="1"/>
</dbReference>
<sequence>METILKVKNLDKNFKEFKLNDISFELPKGCTVGLVGANGAGKTTLIDLIVGLQKRNGGSIEYFNKYDSSEENEVKDKIGYVSDSNYFYPHWKIKNVVTAMEAGFDNFNRDKFYELVNKFEINLKKEIAQMSKGTQMRLMLAAQLARSTELLVLDEPASPLDPLMRDELCDLFREYVMDGNKTIFFSTHNIADMEYATDYVIVMKNGRIIEKGFVDDLKEKYSVVSGNSKNVDEIKQYFKEIRLTSLGFDGIVLSSDANKIAEKFDAAVEMPSLQQIIVMLLKSKEFDV</sequence>
<reference evidence="5 6" key="1">
    <citation type="submission" date="2024-11" db="EMBL/GenBank/DDBJ databases">
        <authorList>
            <person name="Heng Y.C."/>
            <person name="Lim A.C.H."/>
            <person name="Lee J.K.Y."/>
            <person name="Kittelmann S."/>
        </authorList>
    </citation>
    <scope>NUCLEOTIDE SEQUENCE [LARGE SCALE GENOMIC DNA]</scope>
    <source>
        <strain evidence="5 6">WILCCON 0114</strain>
    </source>
</reference>
<evidence type="ECO:0000313" key="5">
    <source>
        <dbReference type="EMBL" id="MFL0248976.1"/>
    </source>
</evidence>
<dbReference type="GO" id="GO:0005524">
    <property type="term" value="F:ATP binding"/>
    <property type="evidence" value="ECO:0007669"/>
    <property type="project" value="UniProtKB-KW"/>
</dbReference>